<reference evidence="1" key="1">
    <citation type="submission" date="2020-02" db="EMBL/GenBank/DDBJ databases">
        <authorList>
            <person name="Meier V. D."/>
        </authorList>
    </citation>
    <scope>NUCLEOTIDE SEQUENCE</scope>
    <source>
        <strain evidence="1">AVDCRST_MAG68</strain>
    </source>
</reference>
<protein>
    <submittedName>
        <fullName evidence="1">Uncharacterized protein</fullName>
    </submittedName>
</protein>
<evidence type="ECO:0000313" key="1">
    <source>
        <dbReference type="EMBL" id="CAA9324244.1"/>
    </source>
</evidence>
<name>A0A6J4L793_9BACT</name>
<sequence length="77" mass="8084">MTTFLRFWAEVGPADDLGPIGSDGGLLIRHAAERAVSAGLMAHPRGTDRITDVAIDLQCAARARLGLLGPGPLGTRY</sequence>
<gene>
    <name evidence="1" type="ORF">AVDCRST_MAG68-2144</name>
</gene>
<accession>A0A6J4L793</accession>
<proteinExistence type="predicted"/>
<dbReference type="EMBL" id="CADCTW010000097">
    <property type="protein sequence ID" value="CAA9324244.1"/>
    <property type="molecule type" value="Genomic_DNA"/>
</dbReference>
<dbReference type="AlphaFoldDB" id="A0A6J4L793"/>
<organism evidence="1">
    <name type="scientific">uncultured Gemmatimonadota bacterium</name>
    <dbReference type="NCBI Taxonomy" id="203437"/>
    <lineage>
        <taxon>Bacteria</taxon>
        <taxon>Pseudomonadati</taxon>
        <taxon>Gemmatimonadota</taxon>
        <taxon>environmental samples</taxon>
    </lineage>
</organism>